<keyword evidence="7" id="KW-1185">Reference proteome</keyword>
<accession>A0A1M6XK57</accession>
<feature type="region of interest" description="Disordered" evidence="1">
    <location>
        <begin position="1"/>
        <end position="85"/>
    </location>
</feature>
<feature type="domain" description="RND related alpha-helical hairpin" evidence="4">
    <location>
        <begin position="183"/>
        <end position="279"/>
    </location>
</feature>
<evidence type="ECO:0000256" key="2">
    <source>
        <dbReference type="SAM" id="Phobius"/>
    </source>
</evidence>
<dbReference type="EMBL" id="FRAH01000063">
    <property type="protein sequence ID" value="SHL06239.1"/>
    <property type="molecule type" value="Genomic_DNA"/>
</dbReference>
<dbReference type="InterPro" id="IPR058709">
    <property type="entry name" value="BSH_RND-rel"/>
</dbReference>
<dbReference type="Pfam" id="PF26012">
    <property type="entry name" value="HH_RND_rel"/>
    <property type="match status" value="1"/>
</dbReference>
<keyword evidence="2" id="KW-0472">Membrane</keyword>
<feature type="domain" description="RND related barrel-sandwich hybrid" evidence="5">
    <location>
        <begin position="144"/>
        <end position="341"/>
    </location>
</feature>
<sequence length="566" mass="63290">MQKGSSGNKTRKKKKRPNGPPQGRSQRDNVYELNRIRQKRENENRYYGRTQPQPVPRVHQRPVQPKKAQHRTAQPKKPSKATVKRRRNYAGRILPLFVFGVISLYLVAQLMMMAVKKPETNVETVTYGTIDTPVSRQGIIVRDEYVVKSDRAGTPFYEYSEGDYVSKSAVVCQVKDTASTDVLEEKLQSIDKDILETQKSRSDLSAFSEDITRIENNMANTVEMFGSRSMKTDASYLYSMRTQLDSYMLQRNEIWLSEDVESLSQLSEERSSYEQQLSQSMSSVTAPESGVVAFSYDGLEETLTPDALDEITVGQLSGSEKMTYISKVNNVEEGDPLFRIVRSNQWYIVSNFPANEVLDWEVGSTKKLNLIGEDTTTAVSATIRSITPGETETKVVFSCFTYMDEFMDSRTISFSLESETVEGLKIPNNAIVEKSLLKIPLDCLTESGGNQGVLLVNGDNSKFIATTIISSDDSYAYLAQSDQTLKLGDVILQGTGENAGQYTVAEVETMPGVYVANSSMAKFVPITILEQNQEYAIVKSNSSYGLQVYDTIVSDAKNITEGQSIY</sequence>
<dbReference type="OrthoDB" id="1834786at2"/>
<dbReference type="AlphaFoldDB" id="A0A1M6XK57"/>
<evidence type="ECO:0000313" key="7">
    <source>
        <dbReference type="Proteomes" id="UP000183975"/>
    </source>
</evidence>
<dbReference type="Proteomes" id="UP000183975">
    <property type="component" value="Unassembled WGS sequence"/>
</dbReference>
<evidence type="ECO:0000259" key="5">
    <source>
        <dbReference type="Pfam" id="PF26018"/>
    </source>
</evidence>
<evidence type="ECO:0000313" key="6">
    <source>
        <dbReference type="EMBL" id="SHL06239.1"/>
    </source>
</evidence>
<name>A0A1M6XK57_9FIRM</name>
<dbReference type="Pfam" id="PF26011">
    <property type="entry name" value="Beta-barrel_RND_rel"/>
    <property type="match status" value="1"/>
</dbReference>
<keyword evidence="2" id="KW-0812">Transmembrane</keyword>
<reference evidence="6 7" key="1">
    <citation type="submission" date="2016-11" db="EMBL/GenBank/DDBJ databases">
        <authorList>
            <person name="Jaros S."/>
            <person name="Januszkiewicz K."/>
            <person name="Wedrychowicz H."/>
        </authorList>
    </citation>
    <scope>NUCLEOTIDE SEQUENCE [LARGE SCALE GENOMIC DNA]</scope>
    <source>
        <strain evidence="6 7">DSM 14214</strain>
    </source>
</reference>
<proteinExistence type="predicted"/>
<dbReference type="InterPro" id="IPR058729">
    <property type="entry name" value="Beta-barrel_RND-rel"/>
</dbReference>
<dbReference type="InterPro" id="IPR058728">
    <property type="entry name" value="HH_RND-rel"/>
</dbReference>
<feature type="compositionally biased region" description="Basic residues" evidence="1">
    <location>
        <begin position="67"/>
        <end position="85"/>
    </location>
</feature>
<dbReference type="GeneID" id="78176402"/>
<evidence type="ECO:0000259" key="4">
    <source>
        <dbReference type="Pfam" id="PF26012"/>
    </source>
</evidence>
<dbReference type="Pfam" id="PF26018">
    <property type="entry name" value="BSH_RND_rel"/>
    <property type="match status" value="1"/>
</dbReference>
<gene>
    <name evidence="6" type="ORF">SAMN02745138_02806</name>
</gene>
<feature type="transmembrane region" description="Helical" evidence="2">
    <location>
        <begin position="93"/>
        <end position="115"/>
    </location>
</feature>
<evidence type="ECO:0000259" key="3">
    <source>
        <dbReference type="Pfam" id="PF26011"/>
    </source>
</evidence>
<evidence type="ECO:0000256" key="1">
    <source>
        <dbReference type="SAM" id="MobiDB-lite"/>
    </source>
</evidence>
<dbReference type="RefSeq" id="WP_072852810.1">
    <property type="nucleotide sequence ID" value="NZ_FRAH01000063.1"/>
</dbReference>
<organism evidence="6 7">
    <name type="scientific">Anaerotignum lactatifermentans DSM 14214</name>
    <dbReference type="NCBI Taxonomy" id="1121323"/>
    <lineage>
        <taxon>Bacteria</taxon>
        <taxon>Bacillati</taxon>
        <taxon>Bacillota</taxon>
        <taxon>Clostridia</taxon>
        <taxon>Lachnospirales</taxon>
        <taxon>Anaerotignaceae</taxon>
        <taxon>Anaerotignum</taxon>
    </lineage>
</organism>
<protein>
    <submittedName>
        <fullName evidence="6">Multidrug resistance efflux pump</fullName>
    </submittedName>
</protein>
<keyword evidence="2" id="KW-1133">Transmembrane helix</keyword>
<feature type="domain" description="RND related beta-barrel" evidence="3">
    <location>
        <begin position="346"/>
        <end position="416"/>
    </location>
</feature>